<evidence type="ECO:0000256" key="2">
    <source>
        <dbReference type="ARBA" id="ARBA00022527"/>
    </source>
</evidence>
<evidence type="ECO:0000256" key="9">
    <source>
        <dbReference type="SAM" id="MobiDB-lite"/>
    </source>
</evidence>
<dbReference type="InterPro" id="IPR000719">
    <property type="entry name" value="Prot_kinase_dom"/>
</dbReference>
<proteinExistence type="predicted"/>
<dbReference type="GO" id="GO:0005524">
    <property type="term" value="F:ATP binding"/>
    <property type="evidence" value="ECO:0007669"/>
    <property type="project" value="UniProtKB-KW"/>
</dbReference>
<reference evidence="11 12" key="1">
    <citation type="journal article" date="2019" name="Nat. Ecol. Evol.">
        <title>Megaphylogeny resolves global patterns of mushroom evolution.</title>
        <authorList>
            <person name="Varga T."/>
            <person name="Krizsan K."/>
            <person name="Foldi C."/>
            <person name="Dima B."/>
            <person name="Sanchez-Garcia M."/>
            <person name="Sanchez-Ramirez S."/>
            <person name="Szollosi G.J."/>
            <person name="Szarkandi J.G."/>
            <person name="Papp V."/>
            <person name="Albert L."/>
            <person name="Andreopoulos W."/>
            <person name="Angelini C."/>
            <person name="Antonin V."/>
            <person name="Barry K.W."/>
            <person name="Bougher N.L."/>
            <person name="Buchanan P."/>
            <person name="Buyck B."/>
            <person name="Bense V."/>
            <person name="Catcheside P."/>
            <person name="Chovatia M."/>
            <person name="Cooper J."/>
            <person name="Damon W."/>
            <person name="Desjardin D."/>
            <person name="Finy P."/>
            <person name="Geml J."/>
            <person name="Haridas S."/>
            <person name="Hughes K."/>
            <person name="Justo A."/>
            <person name="Karasinski D."/>
            <person name="Kautmanova I."/>
            <person name="Kiss B."/>
            <person name="Kocsube S."/>
            <person name="Kotiranta H."/>
            <person name="LaButti K.M."/>
            <person name="Lechner B.E."/>
            <person name="Liimatainen K."/>
            <person name="Lipzen A."/>
            <person name="Lukacs Z."/>
            <person name="Mihaltcheva S."/>
            <person name="Morgado L.N."/>
            <person name="Niskanen T."/>
            <person name="Noordeloos M.E."/>
            <person name="Ohm R.A."/>
            <person name="Ortiz-Santana B."/>
            <person name="Ovrebo C."/>
            <person name="Racz N."/>
            <person name="Riley R."/>
            <person name="Savchenko A."/>
            <person name="Shiryaev A."/>
            <person name="Soop K."/>
            <person name="Spirin V."/>
            <person name="Szebenyi C."/>
            <person name="Tomsovsky M."/>
            <person name="Tulloss R.E."/>
            <person name="Uehling J."/>
            <person name="Grigoriev I.V."/>
            <person name="Vagvolgyi C."/>
            <person name="Papp T."/>
            <person name="Martin F.M."/>
            <person name="Miettinen O."/>
            <person name="Hibbett D.S."/>
            <person name="Nagy L.G."/>
        </authorList>
    </citation>
    <scope>NUCLEOTIDE SEQUENCE [LARGE SCALE GENOMIC DNA]</scope>
    <source>
        <strain evidence="11 12">OMC1185</strain>
    </source>
</reference>
<keyword evidence="5 11" id="KW-0418">Kinase</keyword>
<evidence type="ECO:0000313" key="11">
    <source>
        <dbReference type="EMBL" id="TFK50760.1"/>
    </source>
</evidence>
<gene>
    <name evidence="11" type="ORF">OE88DRAFT_1735520</name>
</gene>
<dbReference type="InterPro" id="IPR011009">
    <property type="entry name" value="Kinase-like_dom_sf"/>
</dbReference>
<dbReference type="InterPro" id="IPR059179">
    <property type="entry name" value="MLKL-like_MCAfunc"/>
</dbReference>
<keyword evidence="12" id="KW-1185">Reference proteome</keyword>
<dbReference type="Gene3D" id="1.20.930.20">
    <property type="entry name" value="Adaptor protein Cbl, N-terminal domain"/>
    <property type="match status" value="1"/>
</dbReference>
<evidence type="ECO:0000256" key="4">
    <source>
        <dbReference type="ARBA" id="ARBA00022741"/>
    </source>
</evidence>
<sequence>MSKELASMRASIRPLLTRFADSWSWISCWQTVEAPLEAASSAVPGLPVVVKIVGEIVAMCEGAKSNRAALKQLGDRCENLLNVLKQHAQRPATKRSPELDQAVDDAHIVFVKIHTRLQTSEQDNELRHWVYHKKFSTEIHRCHEDISACVEQFEFLLILQGREWQEDFRRHIDRELEAIVEAIQRTQQVQKIISDLTKIATEGVSALEDKLQELAQSLEAQQRVGLYKTLHLMLRSTGHRLPKFNIKDGEPLEVRGTLLDNEEVLIKTVRVDAKVGRAEAQKRLDREGEVWQKVWDNDKGEHLVQTYGCWDSHDLKELHLVYPYNVDGTADEYIKSNPEVDRIAILLDVAKGLEVLHSLNIMHGEVRGRHVWMNGRSKGLLGDFSLSKILNHIHETPMMSCADYSSYRWFAPEVICTGVQGLRSDIWSFGMTVYELLTDKVPYYETKKITMQGFGNTLAEGAIPKRPLDEVPGLDDELWNFLVNQCWKVKPEERCDIGAVVAFFEMLVHRRRGYDGHADGTYNHEDAVEASSRGQPGDCHPDQSLLPGEEGSNPIDDTRTED</sequence>
<dbReference type="GO" id="GO:0004674">
    <property type="term" value="F:protein serine/threonine kinase activity"/>
    <property type="evidence" value="ECO:0007669"/>
    <property type="project" value="UniProtKB-KW"/>
</dbReference>
<feature type="region of interest" description="Disordered" evidence="9">
    <location>
        <begin position="529"/>
        <end position="562"/>
    </location>
</feature>
<dbReference type="SUPFAM" id="SSF56112">
    <property type="entry name" value="Protein kinase-like (PK-like)"/>
    <property type="match status" value="1"/>
</dbReference>
<dbReference type="PANTHER" id="PTHR24361">
    <property type="entry name" value="MITOGEN-ACTIVATED KINASE KINASE KINASE"/>
    <property type="match status" value="1"/>
</dbReference>
<protein>
    <recommendedName>
        <fullName evidence="1">non-specific serine/threonine protein kinase</fullName>
        <ecNumber evidence="1">2.7.11.1</ecNumber>
    </recommendedName>
</protein>
<evidence type="ECO:0000256" key="7">
    <source>
        <dbReference type="ARBA" id="ARBA00047899"/>
    </source>
</evidence>
<organism evidence="11 12">
    <name type="scientific">Heliocybe sulcata</name>
    <dbReference type="NCBI Taxonomy" id="5364"/>
    <lineage>
        <taxon>Eukaryota</taxon>
        <taxon>Fungi</taxon>
        <taxon>Dikarya</taxon>
        <taxon>Basidiomycota</taxon>
        <taxon>Agaricomycotina</taxon>
        <taxon>Agaricomycetes</taxon>
        <taxon>Gloeophyllales</taxon>
        <taxon>Gloeophyllaceae</taxon>
        <taxon>Heliocybe</taxon>
    </lineage>
</organism>
<dbReference type="EMBL" id="ML213512">
    <property type="protein sequence ID" value="TFK50760.1"/>
    <property type="molecule type" value="Genomic_DNA"/>
</dbReference>
<keyword evidence="4" id="KW-0547">Nucleotide-binding</keyword>
<keyword evidence="3" id="KW-0808">Transferase</keyword>
<evidence type="ECO:0000256" key="1">
    <source>
        <dbReference type="ARBA" id="ARBA00012513"/>
    </source>
</evidence>
<dbReference type="InterPro" id="IPR036537">
    <property type="entry name" value="Adaptor_Cbl_N_dom_sf"/>
</dbReference>
<dbReference type="GO" id="GO:0005737">
    <property type="term" value="C:cytoplasm"/>
    <property type="evidence" value="ECO:0007669"/>
    <property type="project" value="TreeGrafter"/>
</dbReference>
<dbReference type="PANTHER" id="PTHR24361:SF433">
    <property type="entry name" value="PROTEIN KINASE DOMAIN-CONTAINING PROTEIN"/>
    <property type="match status" value="1"/>
</dbReference>
<dbReference type="Gene3D" id="1.10.510.10">
    <property type="entry name" value="Transferase(Phosphotransferase) domain 1"/>
    <property type="match status" value="1"/>
</dbReference>
<feature type="domain" description="Protein kinase" evidence="10">
    <location>
        <begin position="227"/>
        <end position="507"/>
    </location>
</feature>
<dbReference type="EC" id="2.7.11.1" evidence="1"/>
<dbReference type="CDD" id="cd21037">
    <property type="entry name" value="MLKL_NTD"/>
    <property type="match status" value="1"/>
</dbReference>
<evidence type="ECO:0000313" key="12">
    <source>
        <dbReference type="Proteomes" id="UP000305948"/>
    </source>
</evidence>
<dbReference type="STRING" id="5364.A0A5C3MZW8"/>
<comment type="catalytic activity">
    <reaction evidence="8">
        <text>L-seryl-[protein] + ATP = O-phospho-L-seryl-[protein] + ADP + H(+)</text>
        <dbReference type="Rhea" id="RHEA:17989"/>
        <dbReference type="Rhea" id="RHEA-COMP:9863"/>
        <dbReference type="Rhea" id="RHEA-COMP:11604"/>
        <dbReference type="ChEBI" id="CHEBI:15378"/>
        <dbReference type="ChEBI" id="CHEBI:29999"/>
        <dbReference type="ChEBI" id="CHEBI:30616"/>
        <dbReference type="ChEBI" id="CHEBI:83421"/>
        <dbReference type="ChEBI" id="CHEBI:456216"/>
        <dbReference type="EC" id="2.7.11.1"/>
    </reaction>
</comment>
<dbReference type="OrthoDB" id="4062651at2759"/>
<dbReference type="AlphaFoldDB" id="A0A5C3MZW8"/>
<keyword evidence="2" id="KW-0723">Serine/threonine-protein kinase</keyword>
<evidence type="ECO:0000256" key="8">
    <source>
        <dbReference type="ARBA" id="ARBA00048679"/>
    </source>
</evidence>
<evidence type="ECO:0000256" key="3">
    <source>
        <dbReference type="ARBA" id="ARBA00022679"/>
    </source>
</evidence>
<name>A0A5C3MZW8_9AGAM</name>
<evidence type="ECO:0000259" key="10">
    <source>
        <dbReference type="PROSITE" id="PS50011"/>
    </source>
</evidence>
<keyword evidence="6" id="KW-0067">ATP-binding</keyword>
<dbReference type="GO" id="GO:0007166">
    <property type="term" value="P:cell surface receptor signaling pathway"/>
    <property type="evidence" value="ECO:0007669"/>
    <property type="project" value="InterPro"/>
</dbReference>
<dbReference type="InterPro" id="IPR053235">
    <property type="entry name" value="Ser_Thr_kinase"/>
</dbReference>
<dbReference type="Proteomes" id="UP000305948">
    <property type="component" value="Unassembled WGS sequence"/>
</dbReference>
<dbReference type="InterPro" id="IPR001245">
    <property type="entry name" value="Ser-Thr/Tyr_kinase_cat_dom"/>
</dbReference>
<evidence type="ECO:0000256" key="6">
    <source>
        <dbReference type="ARBA" id="ARBA00022840"/>
    </source>
</evidence>
<dbReference type="Pfam" id="PF07714">
    <property type="entry name" value="PK_Tyr_Ser-Thr"/>
    <property type="match status" value="1"/>
</dbReference>
<accession>A0A5C3MZW8</accession>
<dbReference type="PROSITE" id="PS50011">
    <property type="entry name" value="PROTEIN_KINASE_DOM"/>
    <property type="match status" value="1"/>
</dbReference>
<comment type="catalytic activity">
    <reaction evidence="7">
        <text>L-threonyl-[protein] + ATP = O-phospho-L-threonyl-[protein] + ADP + H(+)</text>
        <dbReference type="Rhea" id="RHEA:46608"/>
        <dbReference type="Rhea" id="RHEA-COMP:11060"/>
        <dbReference type="Rhea" id="RHEA-COMP:11605"/>
        <dbReference type="ChEBI" id="CHEBI:15378"/>
        <dbReference type="ChEBI" id="CHEBI:30013"/>
        <dbReference type="ChEBI" id="CHEBI:30616"/>
        <dbReference type="ChEBI" id="CHEBI:61977"/>
        <dbReference type="ChEBI" id="CHEBI:456216"/>
        <dbReference type="EC" id="2.7.11.1"/>
    </reaction>
</comment>
<evidence type="ECO:0000256" key="5">
    <source>
        <dbReference type="ARBA" id="ARBA00022777"/>
    </source>
</evidence>